<evidence type="ECO:0000313" key="7">
    <source>
        <dbReference type="EMBL" id="HGE78349.1"/>
    </source>
</evidence>
<dbReference type="Pfam" id="PF13145">
    <property type="entry name" value="Rotamase_2"/>
    <property type="match status" value="1"/>
</dbReference>
<gene>
    <name evidence="7" type="ORF">ENX68_05045</name>
</gene>
<accession>A0A7V3RHU6</accession>
<evidence type="ECO:0000256" key="2">
    <source>
        <dbReference type="ARBA" id="ARBA00013194"/>
    </source>
</evidence>
<evidence type="ECO:0000256" key="4">
    <source>
        <dbReference type="ARBA" id="ARBA00023110"/>
    </source>
</evidence>
<dbReference type="EC" id="5.2.1.8" evidence="2"/>
<dbReference type="PANTHER" id="PTHR47245">
    <property type="entry name" value="PEPTIDYLPROLYL ISOMERASE"/>
    <property type="match status" value="1"/>
</dbReference>
<dbReference type="GO" id="GO:0003755">
    <property type="term" value="F:peptidyl-prolyl cis-trans isomerase activity"/>
    <property type="evidence" value="ECO:0007669"/>
    <property type="project" value="UniProtKB-KW"/>
</dbReference>
<comment type="catalytic activity">
    <reaction evidence="1">
        <text>[protein]-peptidylproline (omega=180) = [protein]-peptidylproline (omega=0)</text>
        <dbReference type="Rhea" id="RHEA:16237"/>
        <dbReference type="Rhea" id="RHEA-COMP:10747"/>
        <dbReference type="Rhea" id="RHEA-COMP:10748"/>
        <dbReference type="ChEBI" id="CHEBI:83833"/>
        <dbReference type="ChEBI" id="CHEBI:83834"/>
        <dbReference type="EC" id="5.2.1.8"/>
    </reaction>
</comment>
<protein>
    <recommendedName>
        <fullName evidence="2">peptidylprolyl isomerase</fullName>
        <ecNumber evidence="2">5.2.1.8</ecNumber>
    </recommendedName>
</protein>
<dbReference type="SUPFAM" id="SSF109998">
    <property type="entry name" value="Triger factor/SurA peptide-binding domain-like"/>
    <property type="match status" value="1"/>
</dbReference>
<dbReference type="InterPro" id="IPR050245">
    <property type="entry name" value="PrsA_foldase"/>
</dbReference>
<proteinExistence type="predicted"/>
<dbReference type="PANTHER" id="PTHR47245:SF1">
    <property type="entry name" value="FOLDASE PROTEIN PRSA"/>
    <property type="match status" value="1"/>
</dbReference>
<dbReference type="InterPro" id="IPR027304">
    <property type="entry name" value="Trigger_fact/SurA_dom_sf"/>
</dbReference>
<comment type="caution">
    <text evidence="7">The sequence shown here is derived from an EMBL/GenBank/DDBJ whole genome shotgun (WGS) entry which is preliminary data.</text>
</comment>
<organism evidence="7">
    <name type="scientific">candidate division WOR-3 bacterium</name>
    <dbReference type="NCBI Taxonomy" id="2052148"/>
    <lineage>
        <taxon>Bacteria</taxon>
        <taxon>Bacteria division WOR-3</taxon>
    </lineage>
</organism>
<name>A0A7V3RHU6_UNCW3</name>
<dbReference type="Gene3D" id="3.10.50.40">
    <property type="match status" value="1"/>
</dbReference>
<evidence type="ECO:0000256" key="3">
    <source>
        <dbReference type="ARBA" id="ARBA00022729"/>
    </source>
</evidence>
<dbReference type="AlphaFoldDB" id="A0A7V3RHU6"/>
<dbReference type="InterPro" id="IPR000297">
    <property type="entry name" value="PPIase_PpiC"/>
</dbReference>
<dbReference type="SUPFAM" id="SSF54534">
    <property type="entry name" value="FKBP-like"/>
    <property type="match status" value="1"/>
</dbReference>
<evidence type="ECO:0000256" key="1">
    <source>
        <dbReference type="ARBA" id="ARBA00000971"/>
    </source>
</evidence>
<keyword evidence="4" id="KW-0697">Rotamase</keyword>
<sequence>MRYFSLLIFATFFISNCGHNDVLVTVRNDKFTIQDFKDFYQFSPADDSLSRVKVINDFIDQKLAIKEAIALGYENDSLVKVSLEENKRSIIIRGYYKINVLDKIRVKENEIRKIYNQFVNQYHLAEIVVNNDSIAQYIAKELKKGVPFESLLVYSLDTISPGGDIGSNSEFSIPSEILKVLKRTKQGKVAGPIRLGDYIYFLKIIERKRLTTPKYEEVRKNIYDNLMREKAMKKGEEFIEKLLKDAQIEYNQAGLDLLRKPESLLTEEELNTWIVKKYKKNYVRVRTVISAVQENLKKAPDLDPKFLIERELVPDLVYDLVMKKRADRHPQIKKEIKKALYSLIYQKFYQDNVLNKVVIDSQVVVDYFNAHKMDYPDKKLNDVYKQIQIKLRDERIDAIRDSLFKSLRKKYQPIINEKVYAKLLKGE</sequence>
<reference evidence="7" key="1">
    <citation type="journal article" date="2020" name="mSystems">
        <title>Genome- and Community-Level Interaction Insights into Carbon Utilization and Element Cycling Functions of Hydrothermarchaeota in Hydrothermal Sediment.</title>
        <authorList>
            <person name="Zhou Z."/>
            <person name="Liu Y."/>
            <person name="Xu W."/>
            <person name="Pan J."/>
            <person name="Luo Z.H."/>
            <person name="Li M."/>
        </authorList>
    </citation>
    <scope>NUCLEOTIDE SEQUENCE [LARGE SCALE GENOMIC DNA]</scope>
    <source>
        <strain evidence="7">SpSt-961</strain>
    </source>
</reference>
<evidence type="ECO:0000259" key="6">
    <source>
        <dbReference type="Pfam" id="PF13145"/>
    </source>
</evidence>
<feature type="domain" description="PpiC" evidence="6">
    <location>
        <begin position="106"/>
        <end position="220"/>
    </location>
</feature>
<keyword evidence="3" id="KW-0732">Signal</keyword>
<dbReference type="InterPro" id="IPR046357">
    <property type="entry name" value="PPIase_dom_sf"/>
</dbReference>
<dbReference type="EMBL" id="DTOZ01000137">
    <property type="protein sequence ID" value="HGE78349.1"/>
    <property type="molecule type" value="Genomic_DNA"/>
</dbReference>
<keyword evidence="5" id="KW-0413">Isomerase</keyword>
<evidence type="ECO:0000256" key="5">
    <source>
        <dbReference type="ARBA" id="ARBA00023235"/>
    </source>
</evidence>